<organism evidence="3 4">
    <name type="scientific">Corynebacterium uterequi</name>
    <dbReference type="NCBI Taxonomy" id="1072256"/>
    <lineage>
        <taxon>Bacteria</taxon>
        <taxon>Bacillati</taxon>
        <taxon>Actinomycetota</taxon>
        <taxon>Actinomycetes</taxon>
        <taxon>Mycobacteriales</taxon>
        <taxon>Corynebacteriaceae</taxon>
        <taxon>Corynebacterium</taxon>
    </lineage>
</organism>
<sequence>MNQPAPAHPTVGDVGEHAVIREITSAAPSSRNGDDAAVLLPSAPNSRVVATTDMLVEGRHFNRAWSTPEEVGIKAVTANFADIEAMGARPISALLGLSLPADTPLSFVRGLAAGIHEQVQKYSAELIGGDITGGSSLVISVTAIGSLGGNLPELSLHRAKPGQRLVVHGRLGYSAAGLALLKRYGRDGVPHRFAELVSAHCAPQLTPGRGVIARATGATCMTDNSDGLVVDLSTIARRSSVGIDVSAEAIAPDSLLVDAGRELGVDPWQWVLGGGEDHSLLATTVHDAPSGFRTIGRTVRGSGVTIDGAAPSYNSGWVSF</sequence>
<dbReference type="KEGG" id="cut:CUTER_04865"/>
<dbReference type="InterPro" id="IPR006283">
    <property type="entry name" value="ThiL-like"/>
</dbReference>
<feature type="binding site" evidence="1">
    <location>
        <position position="226"/>
    </location>
    <ligand>
        <name>Mg(2+)</name>
        <dbReference type="ChEBI" id="CHEBI:18420"/>
        <label>5</label>
    </ligand>
</feature>
<dbReference type="Gene3D" id="3.90.650.10">
    <property type="entry name" value="PurM-like C-terminal domain"/>
    <property type="match status" value="1"/>
</dbReference>
<dbReference type="InterPro" id="IPR016188">
    <property type="entry name" value="PurM-like_N"/>
</dbReference>
<dbReference type="GO" id="GO:0009228">
    <property type="term" value="P:thiamine biosynthetic process"/>
    <property type="evidence" value="ECO:0007669"/>
    <property type="project" value="UniProtKB-KW"/>
</dbReference>
<dbReference type="EC" id="2.7.4.16" evidence="1"/>
<feature type="binding site" evidence="1">
    <location>
        <position position="225"/>
    </location>
    <ligand>
        <name>ATP</name>
        <dbReference type="ChEBI" id="CHEBI:30616"/>
    </ligand>
</feature>
<feature type="binding site" evidence="1">
    <location>
        <position position="82"/>
    </location>
    <ligand>
        <name>Mg(2+)</name>
        <dbReference type="ChEBI" id="CHEBI:18420"/>
        <label>2</label>
    </ligand>
</feature>
<gene>
    <name evidence="1 3" type="primary">thiL</name>
    <name evidence="3" type="ORF">CUTER_04865</name>
</gene>
<dbReference type="NCBIfam" id="TIGR01379">
    <property type="entry name" value="thiL"/>
    <property type="match status" value="1"/>
</dbReference>
<dbReference type="SUPFAM" id="SSF55326">
    <property type="entry name" value="PurM N-terminal domain-like"/>
    <property type="match status" value="1"/>
</dbReference>
<dbReference type="PANTHER" id="PTHR30270:SF0">
    <property type="entry name" value="THIAMINE-MONOPHOSPHATE KINASE"/>
    <property type="match status" value="1"/>
</dbReference>
<reference evidence="4" key="2">
    <citation type="submission" date="2015-05" db="EMBL/GenBank/DDBJ databases">
        <title>Complete genome sequence of Corynebacterium uterequi DSM 45634, isolated from the uterus of a maiden mare.</title>
        <authorList>
            <person name="Ruckert C."/>
            <person name="Albersmeier A."/>
            <person name="Winkler A."/>
            <person name="Tauch A."/>
        </authorList>
    </citation>
    <scope>NUCLEOTIDE SEQUENCE [LARGE SCALE GENOMIC DNA]</scope>
    <source>
        <strain evidence="4">DSM 45634</strain>
    </source>
</reference>
<reference evidence="3 4" key="1">
    <citation type="journal article" date="2015" name="Genome Announc.">
        <title>Virulence Factor Genes Detected in the Complete Genome Sequence of Corynebacterium uterequi DSM 45634, Isolated from the Uterus of a Maiden Mare.</title>
        <authorList>
            <person name="Ruckert C."/>
            <person name="Kriete M."/>
            <person name="Jaenicke S."/>
            <person name="Winkler A."/>
            <person name="Tauch A."/>
        </authorList>
    </citation>
    <scope>NUCLEOTIDE SEQUENCE [LARGE SCALE GENOMIC DNA]</scope>
    <source>
        <strain evidence="3 4">DSM 45634</strain>
    </source>
</reference>
<comment type="caution">
    <text evidence="1">Lacks conserved residue(s) required for the propagation of feature annotation.</text>
</comment>
<dbReference type="InterPro" id="IPR036676">
    <property type="entry name" value="PurM-like_C_sf"/>
</dbReference>
<dbReference type="NCBIfam" id="NF004351">
    <property type="entry name" value="PRK05731.1-4"/>
    <property type="match status" value="1"/>
</dbReference>
<keyword evidence="1 3" id="KW-0808">Transferase</keyword>
<comment type="miscellaneous">
    <text evidence="1">Reaction mechanism of ThiL seems to utilize a direct, inline transfer of the gamma-phosphate of ATP to TMP rather than a phosphorylated enzyme intermediate.</text>
</comment>
<dbReference type="EMBL" id="CP011546">
    <property type="protein sequence ID" value="AKK10975.1"/>
    <property type="molecule type" value="Genomic_DNA"/>
</dbReference>
<protein>
    <recommendedName>
        <fullName evidence="1">Thiamine-monophosphate kinase</fullName>
        <shortName evidence="1">TMP kinase</shortName>
        <shortName evidence="1">Thiamine-phosphate kinase</shortName>
        <ecNumber evidence="1">2.7.4.16</ecNumber>
    </recommendedName>
</protein>
<comment type="function">
    <text evidence="1">Catalyzes the ATP-dependent phosphorylation of thiamine-monophosphate (TMP) to form thiamine-pyrophosphate (TPP), the active form of vitamin B1.</text>
</comment>
<dbReference type="SUPFAM" id="SSF56042">
    <property type="entry name" value="PurM C-terminal domain-like"/>
    <property type="match status" value="1"/>
</dbReference>
<keyword evidence="1 3" id="KW-0418">Kinase</keyword>
<dbReference type="Pfam" id="PF00586">
    <property type="entry name" value="AIRS"/>
    <property type="match status" value="1"/>
</dbReference>
<feature type="binding site" evidence="1">
    <location>
        <position position="130"/>
    </location>
    <ligand>
        <name>Mg(2+)</name>
        <dbReference type="ChEBI" id="CHEBI:18420"/>
        <label>1</label>
    </ligand>
</feature>
<dbReference type="Gene3D" id="3.30.1330.10">
    <property type="entry name" value="PurM-like, N-terminal domain"/>
    <property type="match status" value="1"/>
</dbReference>
<keyword evidence="4" id="KW-1185">Reference proteome</keyword>
<dbReference type="Proteomes" id="UP000035548">
    <property type="component" value="Chromosome"/>
</dbReference>
<dbReference type="PIRSF" id="PIRSF005303">
    <property type="entry name" value="Thiam_monoph_kin"/>
    <property type="match status" value="1"/>
</dbReference>
<feature type="binding site" evidence="1">
    <location>
        <position position="276"/>
    </location>
    <ligand>
        <name>substrate</name>
    </ligand>
</feature>
<comment type="similarity">
    <text evidence="1">Belongs to the thiamine-monophosphate kinase family.</text>
</comment>
<keyword evidence="1" id="KW-0784">Thiamine biosynthesis</keyword>
<evidence type="ECO:0000313" key="3">
    <source>
        <dbReference type="EMBL" id="AKK10975.1"/>
    </source>
</evidence>
<feature type="binding site" evidence="1">
    <location>
        <position position="53"/>
    </location>
    <ligand>
        <name>Mg(2+)</name>
        <dbReference type="ChEBI" id="CHEBI:18420"/>
        <label>1</label>
    </ligand>
</feature>
<dbReference type="STRING" id="1072256.CUTER_04865"/>
<feature type="binding site" evidence="1">
    <location>
        <position position="52"/>
    </location>
    <ligand>
        <name>Mg(2+)</name>
        <dbReference type="ChEBI" id="CHEBI:18420"/>
        <label>1</label>
    </ligand>
</feature>
<evidence type="ECO:0000259" key="2">
    <source>
        <dbReference type="Pfam" id="PF00586"/>
    </source>
</evidence>
<dbReference type="GO" id="GO:0000287">
    <property type="term" value="F:magnesium ion binding"/>
    <property type="evidence" value="ECO:0007669"/>
    <property type="project" value="UniProtKB-UniRule"/>
</dbReference>
<keyword evidence="1" id="KW-0479">Metal-binding</keyword>
<keyword evidence="1" id="KW-0067">ATP-binding</keyword>
<feature type="binding site" evidence="1">
    <location>
        <position position="35"/>
    </location>
    <ligand>
        <name>Mg(2+)</name>
        <dbReference type="ChEBI" id="CHEBI:18420"/>
        <label>3</label>
    </ligand>
</feature>
<comment type="catalytic activity">
    <reaction evidence="1">
        <text>thiamine phosphate + ATP = thiamine diphosphate + ADP</text>
        <dbReference type="Rhea" id="RHEA:15913"/>
        <dbReference type="ChEBI" id="CHEBI:30616"/>
        <dbReference type="ChEBI" id="CHEBI:37575"/>
        <dbReference type="ChEBI" id="CHEBI:58937"/>
        <dbReference type="ChEBI" id="CHEBI:456216"/>
        <dbReference type="EC" id="2.7.4.16"/>
    </reaction>
</comment>
<dbReference type="UniPathway" id="UPA00060">
    <property type="reaction ID" value="UER00142"/>
</dbReference>
<dbReference type="GO" id="GO:0009030">
    <property type="term" value="F:thiamine-phosphate kinase activity"/>
    <property type="evidence" value="ECO:0007669"/>
    <property type="project" value="UniProtKB-UniRule"/>
</dbReference>
<dbReference type="GO" id="GO:0005524">
    <property type="term" value="F:ATP binding"/>
    <property type="evidence" value="ECO:0007669"/>
    <property type="project" value="UniProtKB-UniRule"/>
</dbReference>
<feature type="binding site" evidence="1">
    <location>
        <position position="223"/>
    </location>
    <ligand>
        <name>Mg(2+)</name>
        <dbReference type="ChEBI" id="CHEBI:18420"/>
        <label>3</label>
    </ligand>
</feature>
<dbReference type="CDD" id="cd02194">
    <property type="entry name" value="ThiL"/>
    <property type="match status" value="1"/>
</dbReference>
<dbReference type="PANTHER" id="PTHR30270">
    <property type="entry name" value="THIAMINE-MONOPHOSPHATE KINASE"/>
    <property type="match status" value="1"/>
</dbReference>
<dbReference type="HAMAP" id="MF_02128">
    <property type="entry name" value="TMP_kinase"/>
    <property type="match status" value="1"/>
</dbReference>
<feature type="binding site" evidence="1">
    <location>
        <position position="317"/>
    </location>
    <ligand>
        <name>substrate</name>
    </ligand>
</feature>
<feature type="domain" description="PurM-like N-terminal" evidence="2">
    <location>
        <begin position="33"/>
        <end position="146"/>
    </location>
</feature>
<dbReference type="RefSeq" id="WP_236684766.1">
    <property type="nucleotide sequence ID" value="NZ_CP011546.1"/>
</dbReference>
<dbReference type="GO" id="GO:0009229">
    <property type="term" value="P:thiamine diphosphate biosynthetic process"/>
    <property type="evidence" value="ECO:0007669"/>
    <property type="project" value="UniProtKB-UniRule"/>
</dbReference>
<feature type="binding site" evidence="1">
    <location>
        <begin position="129"/>
        <end position="130"/>
    </location>
    <ligand>
        <name>ATP</name>
        <dbReference type="ChEBI" id="CHEBI:30616"/>
    </ligand>
</feature>
<evidence type="ECO:0000256" key="1">
    <source>
        <dbReference type="HAMAP-Rule" id="MF_02128"/>
    </source>
</evidence>
<keyword evidence="1" id="KW-0460">Magnesium</keyword>
<dbReference type="PATRIC" id="fig|1072256.5.peg.963"/>
<keyword evidence="1" id="KW-0547">Nucleotide-binding</keyword>
<dbReference type="InterPro" id="IPR036921">
    <property type="entry name" value="PurM-like_N_sf"/>
</dbReference>
<comment type="pathway">
    <text evidence="1">Cofactor biosynthesis; thiamine diphosphate biosynthesis; thiamine diphosphate from thiamine phosphate: step 1/1.</text>
</comment>
<feature type="binding site" evidence="1">
    <location>
        <position position="35"/>
    </location>
    <ligand>
        <name>Mg(2+)</name>
        <dbReference type="ChEBI" id="CHEBI:18420"/>
        <label>4</label>
    </ligand>
</feature>
<feature type="binding site" evidence="1">
    <location>
        <position position="82"/>
    </location>
    <ligand>
        <name>Mg(2+)</name>
        <dbReference type="ChEBI" id="CHEBI:18420"/>
        <label>4</label>
    </ligand>
</feature>
<feature type="binding site" evidence="1">
    <location>
        <position position="60"/>
    </location>
    <ligand>
        <name>substrate</name>
    </ligand>
</feature>
<accession>A0A0G3HE18</accession>
<evidence type="ECO:0000313" key="4">
    <source>
        <dbReference type="Proteomes" id="UP000035548"/>
    </source>
</evidence>
<proteinExistence type="inferred from homology"/>
<feature type="binding site" evidence="1">
    <location>
        <position position="51"/>
    </location>
    <ligand>
        <name>Mg(2+)</name>
        <dbReference type="ChEBI" id="CHEBI:18420"/>
        <label>4</label>
    </ligand>
</feature>
<dbReference type="AlphaFoldDB" id="A0A0G3HE18"/>
<name>A0A0G3HE18_9CORY</name>
<feature type="binding site" evidence="1">
    <location>
        <position position="53"/>
    </location>
    <ligand>
        <name>Mg(2+)</name>
        <dbReference type="ChEBI" id="CHEBI:18420"/>
        <label>2</label>
    </ligand>
</feature>
<feature type="binding site" evidence="1">
    <location>
        <position position="82"/>
    </location>
    <ligand>
        <name>Mg(2+)</name>
        <dbReference type="ChEBI" id="CHEBI:18420"/>
        <label>3</label>
    </ligand>
</feature>